<name>A0A822ZEE6_NELNU</name>
<proteinExistence type="predicted"/>
<evidence type="ECO:0000313" key="1">
    <source>
        <dbReference type="EMBL" id="DAD41386.1"/>
    </source>
</evidence>
<keyword evidence="2" id="KW-1185">Reference proteome</keyword>
<dbReference type="Proteomes" id="UP000607653">
    <property type="component" value="Unassembled WGS sequence"/>
</dbReference>
<reference evidence="1 2" key="1">
    <citation type="journal article" date="2020" name="Mol. Biol. Evol.">
        <title>Distinct Expression and Methylation Patterns for Genes with Different Fates following a Single Whole-Genome Duplication in Flowering Plants.</title>
        <authorList>
            <person name="Shi T."/>
            <person name="Rahmani R.S."/>
            <person name="Gugger P.F."/>
            <person name="Wang M."/>
            <person name="Li H."/>
            <person name="Zhang Y."/>
            <person name="Li Z."/>
            <person name="Wang Q."/>
            <person name="Van de Peer Y."/>
            <person name="Marchal K."/>
            <person name="Chen J."/>
        </authorList>
    </citation>
    <scope>NUCLEOTIDE SEQUENCE [LARGE SCALE GENOMIC DNA]</scope>
    <source>
        <tissue evidence="1">Leaf</tissue>
    </source>
</reference>
<gene>
    <name evidence="1" type="ORF">HUJ06_015709</name>
</gene>
<dbReference type="AlphaFoldDB" id="A0A822ZEE6"/>
<dbReference type="EMBL" id="DUZY01000005">
    <property type="protein sequence ID" value="DAD41386.1"/>
    <property type="molecule type" value="Genomic_DNA"/>
</dbReference>
<organism evidence="1 2">
    <name type="scientific">Nelumbo nucifera</name>
    <name type="common">Sacred lotus</name>
    <dbReference type="NCBI Taxonomy" id="4432"/>
    <lineage>
        <taxon>Eukaryota</taxon>
        <taxon>Viridiplantae</taxon>
        <taxon>Streptophyta</taxon>
        <taxon>Embryophyta</taxon>
        <taxon>Tracheophyta</taxon>
        <taxon>Spermatophyta</taxon>
        <taxon>Magnoliopsida</taxon>
        <taxon>Proteales</taxon>
        <taxon>Nelumbonaceae</taxon>
        <taxon>Nelumbo</taxon>
    </lineage>
</organism>
<comment type="caution">
    <text evidence="1">The sequence shown here is derived from an EMBL/GenBank/DDBJ whole genome shotgun (WGS) entry which is preliminary data.</text>
</comment>
<accession>A0A822ZEE6</accession>
<sequence>MSSATHYRAICYLGPPDTAPRCGYGGGGDGLLLK</sequence>
<protein>
    <submittedName>
        <fullName evidence="1">Uncharacterized protein</fullName>
    </submittedName>
</protein>
<evidence type="ECO:0000313" key="2">
    <source>
        <dbReference type="Proteomes" id="UP000607653"/>
    </source>
</evidence>